<organism evidence="2 3">
    <name type="scientific">Kalanchoe fedtschenkoi</name>
    <name type="common">Lavender scallops</name>
    <name type="synonym">South American air plant</name>
    <dbReference type="NCBI Taxonomy" id="63787"/>
    <lineage>
        <taxon>Eukaryota</taxon>
        <taxon>Viridiplantae</taxon>
        <taxon>Streptophyta</taxon>
        <taxon>Embryophyta</taxon>
        <taxon>Tracheophyta</taxon>
        <taxon>Spermatophyta</taxon>
        <taxon>Magnoliopsida</taxon>
        <taxon>eudicotyledons</taxon>
        <taxon>Gunneridae</taxon>
        <taxon>Pentapetalae</taxon>
        <taxon>Saxifragales</taxon>
        <taxon>Crassulaceae</taxon>
        <taxon>Kalanchoe</taxon>
    </lineage>
</organism>
<proteinExistence type="predicted"/>
<feature type="chain" id="PRO_5029453069" description="Secreted protein" evidence="1">
    <location>
        <begin position="31"/>
        <end position="82"/>
    </location>
</feature>
<dbReference type="Gramene" id="Kaladp0011s1368.1.v1.1">
    <property type="protein sequence ID" value="Kaladp0011s1368.1.v1.1"/>
    <property type="gene ID" value="Kaladp0011s1368.v1.1"/>
</dbReference>
<evidence type="ECO:0000313" key="2">
    <source>
        <dbReference type="EnsemblPlants" id="Kaladp0011s1368.1.v1.1"/>
    </source>
</evidence>
<feature type="signal peptide" evidence="1">
    <location>
        <begin position="1"/>
        <end position="30"/>
    </location>
</feature>
<accession>A0A7N0ZQE7</accession>
<evidence type="ECO:0008006" key="4">
    <source>
        <dbReference type="Google" id="ProtNLM"/>
    </source>
</evidence>
<reference evidence="2" key="1">
    <citation type="submission" date="2021-01" db="UniProtKB">
        <authorList>
            <consortium name="EnsemblPlants"/>
        </authorList>
    </citation>
    <scope>IDENTIFICATION</scope>
</reference>
<protein>
    <recommendedName>
        <fullName evidence="4">Secreted protein</fullName>
    </recommendedName>
</protein>
<dbReference type="AlphaFoldDB" id="A0A7N0ZQE7"/>
<keyword evidence="3" id="KW-1185">Reference proteome</keyword>
<dbReference type="EnsemblPlants" id="Kaladp0011s1368.1.v1.1">
    <property type="protein sequence ID" value="Kaladp0011s1368.1.v1.1"/>
    <property type="gene ID" value="Kaladp0011s1368.v1.1"/>
</dbReference>
<keyword evidence="1" id="KW-0732">Signal</keyword>
<dbReference type="Proteomes" id="UP000594263">
    <property type="component" value="Unplaced"/>
</dbReference>
<evidence type="ECO:0000313" key="3">
    <source>
        <dbReference type="Proteomes" id="UP000594263"/>
    </source>
</evidence>
<evidence type="ECO:0000256" key="1">
    <source>
        <dbReference type="SAM" id="SignalP"/>
    </source>
</evidence>
<sequence>MLCFMSEHYINLRLLLLLSISPSLPPTLSASRSPALGTIPPSPIPPLCLSSRFNALTSQTEKTRDSSVEKNRAVPCGAVTEI</sequence>
<name>A0A7N0ZQE7_KALFE</name>